<keyword evidence="4 6" id="KW-1133">Transmembrane helix</keyword>
<evidence type="ECO:0000256" key="5">
    <source>
        <dbReference type="ARBA" id="ARBA00023136"/>
    </source>
</evidence>
<dbReference type="PANTHER" id="PTHR23504:SF15">
    <property type="entry name" value="MAJOR FACILITATOR SUPERFAMILY (MFS) PROFILE DOMAIN-CONTAINING PROTEIN"/>
    <property type="match status" value="1"/>
</dbReference>
<dbReference type="GO" id="GO:0016020">
    <property type="term" value="C:membrane"/>
    <property type="evidence" value="ECO:0007669"/>
    <property type="project" value="UniProtKB-SubCell"/>
</dbReference>
<keyword evidence="5 6" id="KW-0472">Membrane</keyword>
<evidence type="ECO:0000256" key="6">
    <source>
        <dbReference type="SAM" id="Phobius"/>
    </source>
</evidence>
<sequence>MSRRLPILFILTTVAIDAMGFGLILPVMPDLIQEVSGNTLADAAIWGGILTTAFAVTQFLCGPLIGSISDRFGRRPVLLISLLVMAADYLVMAVAGSIWLLLVGRLVGGVTSATYATASAYMADISKPDEKARNFGLIGVGFGVGFVLGPLLGGVLAEVGTRTPFYVAAVLALSNTVLGYFVLKETVTDAIRRPFSWLRANPLGALYAIGKLPELTKLLIVFFFYEVAVIVYVSVWPYYATELFQWSPAMLGLSFAIYGGCYALSQGLLVAPSIRLLGTRGTVSLGLWIETASLVFFGMATNGMLVLLMIPITALGAIGIPALQAVMSRRVGDDAQGELQGVLASLTSLATIISPILMTQAFARFSETEGPYYAPGAPFLFSALVMLCATVIFLTSRRRT</sequence>
<protein>
    <submittedName>
        <fullName evidence="8">TCR/Tet family MFS transporter</fullName>
    </submittedName>
</protein>
<evidence type="ECO:0000256" key="4">
    <source>
        <dbReference type="ARBA" id="ARBA00022989"/>
    </source>
</evidence>
<dbReference type="PRINTS" id="PR01035">
    <property type="entry name" value="TCRTETA"/>
</dbReference>
<feature type="domain" description="Major facilitator superfamily (MFS) profile" evidence="7">
    <location>
        <begin position="6"/>
        <end position="400"/>
    </location>
</feature>
<dbReference type="InterPro" id="IPR020846">
    <property type="entry name" value="MFS_dom"/>
</dbReference>
<dbReference type="PROSITE" id="PS50850">
    <property type="entry name" value="MFS"/>
    <property type="match status" value="1"/>
</dbReference>
<evidence type="ECO:0000313" key="8">
    <source>
        <dbReference type="EMBL" id="TKZ22668.1"/>
    </source>
</evidence>
<dbReference type="InterPro" id="IPR011701">
    <property type="entry name" value="MFS"/>
</dbReference>
<feature type="transmembrane region" description="Helical" evidence="6">
    <location>
        <begin position="163"/>
        <end position="183"/>
    </location>
</feature>
<reference evidence="8 9" key="1">
    <citation type="submission" date="2019-04" db="EMBL/GenBank/DDBJ databases">
        <title>Genome sequence of Pelagicola litoralis CL-ES2.</title>
        <authorList>
            <person name="Cao J."/>
        </authorList>
    </citation>
    <scope>NUCLEOTIDE SEQUENCE [LARGE SCALE GENOMIC DNA]</scope>
    <source>
        <strain evidence="8 9">CL-ES2</strain>
    </source>
</reference>
<feature type="transmembrane region" description="Helical" evidence="6">
    <location>
        <begin position="77"/>
        <end position="100"/>
    </location>
</feature>
<dbReference type="OrthoDB" id="9764259at2"/>
<feature type="transmembrane region" description="Helical" evidence="6">
    <location>
        <begin position="106"/>
        <end position="123"/>
    </location>
</feature>
<feature type="transmembrane region" description="Helical" evidence="6">
    <location>
        <begin position="135"/>
        <end position="157"/>
    </location>
</feature>
<comment type="caution">
    <text evidence="8">The sequence shown here is derived from an EMBL/GenBank/DDBJ whole genome shotgun (WGS) entry which is preliminary data.</text>
</comment>
<feature type="transmembrane region" description="Helical" evidence="6">
    <location>
        <begin position="283"/>
        <end position="300"/>
    </location>
</feature>
<dbReference type="AlphaFoldDB" id="A0A4U7N9V9"/>
<name>A0A4U7N9V9_9RHOB</name>
<keyword evidence="2" id="KW-0813">Transport</keyword>
<dbReference type="EMBL" id="SULI01000001">
    <property type="protein sequence ID" value="TKZ22668.1"/>
    <property type="molecule type" value="Genomic_DNA"/>
</dbReference>
<dbReference type="SUPFAM" id="SSF103473">
    <property type="entry name" value="MFS general substrate transporter"/>
    <property type="match status" value="1"/>
</dbReference>
<evidence type="ECO:0000313" key="9">
    <source>
        <dbReference type="Proteomes" id="UP000306575"/>
    </source>
</evidence>
<organism evidence="8 9">
    <name type="scientific">Shimia litoralis</name>
    <dbReference type="NCBI Taxonomy" id="420403"/>
    <lineage>
        <taxon>Bacteria</taxon>
        <taxon>Pseudomonadati</taxon>
        <taxon>Pseudomonadota</taxon>
        <taxon>Alphaproteobacteria</taxon>
        <taxon>Rhodobacterales</taxon>
        <taxon>Roseobacteraceae</taxon>
    </lineage>
</organism>
<feature type="transmembrane region" description="Helical" evidence="6">
    <location>
        <begin position="306"/>
        <end position="327"/>
    </location>
</feature>
<feature type="transmembrane region" description="Helical" evidence="6">
    <location>
        <begin position="339"/>
        <end position="357"/>
    </location>
</feature>
<dbReference type="GO" id="GO:0022857">
    <property type="term" value="F:transmembrane transporter activity"/>
    <property type="evidence" value="ECO:0007669"/>
    <property type="project" value="InterPro"/>
</dbReference>
<feature type="transmembrane region" description="Helical" evidence="6">
    <location>
        <begin position="377"/>
        <end position="395"/>
    </location>
</feature>
<dbReference type="Gene3D" id="1.20.1250.20">
    <property type="entry name" value="MFS general substrate transporter like domains"/>
    <property type="match status" value="1"/>
</dbReference>
<keyword evidence="9" id="KW-1185">Reference proteome</keyword>
<evidence type="ECO:0000259" key="7">
    <source>
        <dbReference type="PROSITE" id="PS50850"/>
    </source>
</evidence>
<feature type="transmembrane region" description="Helical" evidence="6">
    <location>
        <begin position="218"/>
        <end position="239"/>
    </location>
</feature>
<evidence type="ECO:0000256" key="3">
    <source>
        <dbReference type="ARBA" id="ARBA00022692"/>
    </source>
</evidence>
<feature type="transmembrane region" description="Helical" evidence="6">
    <location>
        <begin position="251"/>
        <end position="271"/>
    </location>
</feature>
<evidence type="ECO:0000256" key="2">
    <source>
        <dbReference type="ARBA" id="ARBA00022448"/>
    </source>
</evidence>
<proteinExistence type="predicted"/>
<dbReference type="CDD" id="cd17388">
    <property type="entry name" value="MFS_TetA"/>
    <property type="match status" value="1"/>
</dbReference>
<dbReference type="InterPro" id="IPR001958">
    <property type="entry name" value="Tet-R_TetA/multi-R_MdtG-like"/>
</dbReference>
<comment type="subcellular location">
    <subcellularLocation>
        <location evidence="1">Membrane</location>
        <topology evidence="1">Multi-pass membrane protein</topology>
    </subcellularLocation>
</comment>
<keyword evidence="3 6" id="KW-0812">Transmembrane</keyword>
<accession>A0A4U7N9V9</accession>
<dbReference type="PANTHER" id="PTHR23504">
    <property type="entry name" value="MAJOR FACILITATOR SUPERFAMILY DOMAIN-CONTAINING PROTEIN 10"/>
    <property type="match status" value="1"/>
</dbReference>
<dbReference type="Pfam" id="PF07690">
    <property type="entry name" value="MFS_1"/>
    <property type="match status" value="1"/>
</dbReference>
<dbReference type="Proteomes" id="UP000306575">
    <property type="component" value="Unassembled WGS sequence"/>
</dbReference>
<feature type="transmembrane region" description="Helical" evidence="6">
    <location>
        <begin position="44"/>
        <end position="65"/>
    </location>
</feature>
<dbReference type="InterPro" id="IPR036259">
    <property type="entry name" value="MFS_trans_sf"/>
</dbReference>
<evidence type="ECO:0000256" key="1">
    <source>
        <dbReference type="ARBA" id="ARBA00004141"/>
    </source>
</evidence>
<gene>
    <name evidence="8" type="ORF">FAP39_01570</name>
</gene>